<dbReference type="Proteomes" id="UP000050544">
    <property type="component" value="Unassembled WGS sequence"/>
</dbReference>
<feature type="transmembrane region" description="Helical" evidence="1">
    <location>
        <begin position="40"/>
        <end position="62"/>
    </location>
</feature>
<organism evidence="2 3">
    <name type="scientific">Thermanaerothrix daxensis</name>
    <dbReference type="NCBI Taxonomy" id="869279"/>
    <lineage>
        <taxon>Bacteria</taxon>
        <taxon>Bacillati</taxon>
        <taxon>Chloroflexota</taxon>
        <taxon>Anaerolineae</taxon>
        <taxon>Anaerolineales</taxon>
        <taxon>Anaerolineaceae</taxon>
        <taxon>Thermanaerothrix</taxon>
    </lineage>
</organism>
<comment type="caution">
    <text evidence="2">The sequence shown here is derived from an EMBL/GenBank/DDBJ whole genome shotgun (WGS) entry which is preliminary data.</text>
</comment>
<dbReference type="OrthoDB" id="161774at2"/>
<keyword evidence="1" id="KW-0812">Transmembrane</keyword>
<feature type="transmembrane region" description="Helical" evidence="1">
    <location>
        <begin position="105"/>
        <end position="129"/>
    </location>
</feature>
<accession>A0A0P6YIG5</accession>
<feature type="transmembrane region" description="Helical" evidence="1">
    <location>
        <begin position="7"/>
        <end position="28"/>
    </location>
</feature>
<gene>
    <name evidence="2" type="ORF">SE15_13735</name>
</gene>
<keyword evidence="1" id="KW-0472">Membrane</keyword>
<sequence>MPTITRWFVKTSFVFLGAGLALGVYLLLPGRPVGGLFPVYLHLLTVGWLTQLIFGIAIWMLPKFSLERPRGYEGLNWLVYISLNLGLGLRAIFEPLPMEALAPWRGVALAAAAGLQWLAGVVFAAQAWVRVKGR</sequence>
<protein>
    <submittedName>
        <fullName evidence="2">Uncharacterized protein</fullName>
    </submittedName>
</protein>
<feature type="transmembrane region" description="Helical" evidence="1">
    <location>
        <begin position="74"/>
        <end position="93"/>
    </location>
</feature>
<dbReference type="InterPro" id="IPR036927">
    <property type="entry name" value="Cyt_c_oxase-like_su1_sf"/>
</dbReference>
<proteinExistence type="predicted"/>
<evidence type="ECO:0000256" key="1">
    <source>
        <dbReference type="SAM" id="Phobius"/>
    </source>
</evidence>
<evidence type="ECO:0000313" key="2">
    <source>
        <dbReference type="EMBL" id="KPL82142.1"/>
    </source>
</evidence>
<reference evidence="2 3" key="1">
    <citation type="submission" date="2015-07" db="EMBL/GenBank/DDBJ databases">
        <title>Whole genome sequence of Thermanaerothrix daxensis DSM 23592.</title>
        <authorList>
            <person name="Hemp J."/>
            <person name="Ward L.M."/>
            <person name="Pace L.A."/>
            <person name="Fischer W.W."/>
        </authorList>
    </citation>
    <scope>NUCLEOTIDE SEQUENCE [LARGE SCALE GENOMIC DNA]</scope>
    <source>
        <strain evidence="2 3">GNS-1</strain>
    </source>
</reference>
<evidence type="ECO:0000313" key="3">
    <source>
        <dbReference type="Proteomes" id="UP000050544"/>
    </source>
</evidence>
<dbReference type="EMBL" id="LGKO01000006">
    <property type="protein sequence ID" value="KPL82142.1"/>
    <property type="molecule type" value="Genomic_DNA"/>
</dbReference>
<dbReference type="AlphaFoldDB" id="A0A0P6YIG5"/>
<name>A0A0P6YIG5_9CHLR</name>
<keyword evidence="3" id="KW-1185">Reference proteome</keyword>
<dbReference type="SUPFAM" id="SSF81442">
    <property type="entry name" value="Cytochrome c oxidase subunit I-like"/>
    <property type="match status" value="1"/>
</dbReference>
<dbReference type="STRING" id="869279.SE15_13735"/>
<keyword evidence="1" id="KW-1133">Transmembrane helix</keyword>
<dbReference type="PATRIC" id="fig|869279.4.peg.2681"/>
<dbReference type="RefSeq" id="WP_054522681.1">
    <property type="nucleotide sequence ID" value="NZ_LGKO01000006.1"/>
</dbReference>